<keyword evidence="12" id="KW-0624">Polysaccharide degradation</keyword>
<evidence type="ECO:0000256" key="1">
    <source>
        <dbReference type="ARBA" id="ARBA00001973"/>
    </source>
</evidence>
<dbReference type="PANTHER" id="PTHR33353">
    <property type="entry name" value="PUTATIVE (AFU_ORTHOLOGUE AFUA_1G12560)-RELATED"/>
    <property type="match status" value="1"/>
</dbReference>
<dbReference type="GO" id="GO:0046872">
    <property type="term" value="F:metal ion binding"/>
    <property type="evidence" value="ECO:0007669"/>
    <property type="project" value="UniProtKB-KW"/>
</dbReference>
<dbReference type="AlphaFoldDB" id="A0A2A9NMY5"/>
<keyword evidence="9 19" id="KW-0503">Monooxygenase</keyword>
<proteinExistence type="inferred from homology"/>
<dbReference type="OrthoDB" id="4849160at2759"/>
<keyword evidence="11" id="KW-0119">Carbohydrate metabolism</keyword>
<dbReference type="Pfam" id="PF03443">
    <property type="entry name" value="AA9"/>
    <property type="match status" value="1"/>
</dbReference>
<dbReference type="InterPro" id="IPR049892">
    <property type="entry name" value="AA9"/>
</dbReference>
<dbReference type="Gene3D" id="2.70.50.70">
    <property type="match status" value="1"/>
</dbReference>
<keyword evidence="8" id="KW-0186">Copper</keyword>
<reference evidence="19 20" key="1">
    <citation type="submission" date="2014-02" db="EMBL/GenBank/DDBJ databases">
        <title>Transposable element dynamics among asymbiotic and ectomycorrhizal Amanita fungi.</title>
        <authorList>
            <consortium name="DOE Joint Genome Institute"/>
            <person name="Hess J."/>
            <person name="Skrede I."/>
            <person name="Wolfe B."/>
            <person name="LaButti K."/>
            <person name="Ohm R.A."/>
            <person name="Grigoriev I.V."/>
            <person name="Pringle A."/>
        </authorList>
    </citation>
    <scope>NUCLEOTIDE SEQUENCE [LARGE SCALE GENOMIC DNA]</scope>
    <source>
        <strain evidence="19 20">SKay4041</strain>
    </source>
</reference>
<dbReference type="PANTHER" id="PTHR33353:SF10">
    <property type="entry name" value="ENDO-BETA-1,4-GLUCANASE D"/>
    <property type="match status" value="1"/>
</dbReference>
<evidence type="ECO:0000256" key="4">
    <source>
        <dbReference type="ARBA" id="ARBA00022723"/>
    </source>
</evidence>
<evidence type="ECO:0000256" key="8">
    <source>
        <dbReference type="ARBA" id="ARBA00023008"/>
    </source>
</evidence>
<feature type="domain" description="Auxiliary Activity family 9 catalytic" evidence="18">
    <location>
        <begin position="18"/>
        <end position="227"/>
    </location>
</feature>
<evidence type="ECO:0000256" key="9">
    <source>
        <dbReference type="ARBA" id="ARBA00023033"/>
    </source>
</evidence>
<feature type="signal peptide" evidence="17">
    <location>
        <begin position="1"/>
        <end position="19"/>
    </location>
</feature>
<dbReference type="EC" id="1.14.99.56" evidence="15"/>
<name>A0A2A9NMY5_9AGAR</name>
<evidence type="ECO:0000256" key="5">
    <source>
        <dbReference type="ARBA" id="ARBA00022729"/>
    </source>
</evidence>
<evidence type="ECO:0000256" key="12">
    <source>
        <dbReference type="ARBA" id="ARBA00023326"/>
    </source>
</evidence>
<gene>
    <name evidence="19" type="ORF">AMATHDRAFT_148473</name>
</gene>
<evidence type="ECO:0000256" key="13">
    <source>
        <dbReference type="ARBA" id="ARBA00044502"/>
    </source>
</evidence>
<dbReference type="Proteomes" id="UP000242287">
    <property type="component" value="Unassembled WGS sequence"/>
</dbReference>
<evidence type="ECO:0000313" key="19">
    <source>
        <dbReference type="EMBL" id="PFH49090.1"/>
    </source>
</evidence>
<evidence type="ECO:0000256" key="16">
    <source>
        <dbReference type="SAM" id="MobiDB-lite"/>
    </source>
</evidence>
<comment type="catalytic activity">
    <reaction evidence="14">
        <text>[(1-&gt;4)-beta-D-glucosyl]n+m + reduced acceptor + O2 = 4-dehydro-beta-D-glucosyl-[(1-&gt;4)-beta-D-glucosyl]n-1 + [(1-&gt;4)-beta-D-glucosyl]m + acceptor + H2O.</text>
        <dbReference type="EC" id="1.14.99.56"/>
    </reaction>
</comment>
<comment type="similarity">
    <text evidence="13">Belongs to the polysaccharide monooxygenase AA9 family.</text>
</comment>
<evidence type="ECO:0000256" key="3">
    <source>
        <dbReference type="ARBA" id="ARBA00022525"/>
    </source>
</evidence>
<keyword evidence="5 17" id="KW-0732">Signal</keyword>
<evidence type="ECO:0000256" key="17">
    <source>
        <dbReference type="SAM" id="SignalP"/>
    </source>
</evidence>
<evidence type="ECO:0000256" key="7">
    <source>
        <dbReference type="ARBA" id="ARBA00023002"/>
    </source>
</evidence>
<dbReference type="EMBL" id="KZ302040">
    <property type="protein sequence ID" value="PFH49090.1"/>
    <property type="molecule type" value="Genomic_DNA"/>
</dbReference>
<keyword evidence="20" id="KW-1185">Reference proteome</keyword>
<evidence type="ECO:0000256" key="2">
    <source>
        <dbReference type="ARBA" id="ARBA00004613"/>
    </source>
</evidence>
<dbReference type="GO" id="GO:0004497">
    <property type="term" value="F:monooxygenase activity"/>
    <property type="evidence" value="ECO:0007669"/>
    <property type="project" value="UniProtKB-KW"/>
</dbReference>
<dbReference type="InterPro" id="IPR005103">
    <property type="entry name" value="AA9_LPMO"/>
</dbReference>
<protein>
    <recommendedName>
        <fullName evidence="15">lytic cellulose monooxygenase (C4-dehydrogenating)</fullName>
        <ecNumber evidence="15">1.14.99.56</ecNumber>
    </recommendedName>
</protein>
<comment type="cofactor">
    <cofactor evidence="1">
        <name>Cu(2+)</name>
        <dbReference type="ChEBI" id="CHEBI:29036"/>
    </cofactor>
</comment>
<accession>A0A2A9NMY5</accession>
<dbReference type="GO" id="GO:0030245">
    <property type="term" value="P:cellulose catabolic process"/>
    <property type="evidence" value="ECO:0007669"/>
    <property type="project" value="UniProtKB-KW"/>
</dbReference>
<keyword evidence="10" id="KW-1015">Disulfide bond</keyword>
<feature type="chain" id="PRO_5013378373" description="lytic cellulose monooxygenase (C4-dehydrogenating)" evidence="17">
    <location>
        <begin position="20"/>
        <end position="324"/>
    </location>
</feature>
<comment type="subcellular location">
    <subcellularLocation>
        <location evidence="2">Secreted</location>
    </subcellularLocation>
</comment>
<keyword evidence="6" id="KW-0136">Cellulose degradation</keyword>
<evidence type="ECO:0000256" key="14">
    <source>
        <dbReference type="ARBA" id="ARBA00045077"/>
    </source>
</evidence>
<evidence type="ECO:0000313" key="20">
    <source>
        <dbReference type="Proteomes" id="UP000242287"/>
    </source>
</evidence>
<evidence type="ECO:0000259" key="18">
    <source>
        <dbReference type="Pfam" id="PF03443"/>
    </source>
</evidence>
<sequence length="324" mass="34016">MKSTIFALLLSATYAAAHGNLMQITIDGQVYNGNRPGSNPTPSVIRQLSENGPVKGANNPNLPCGMNAKNAELMADAMPGSTIVFNWRGGGDNNWPHAVGPMMTYLASCGSQSCASFDASQGKWFKISQIGRKADGTWAVADITKGGTTSVQLPSTLPPGNYLVRHELLALQQGNTRNGAEFYPSCAQIKVGGSQAGKISENELASFPGAYRDDDPGIYVPDIFNSQSNYVFPGPPLAAIVGGNGNTNPTSPTPTGGAPPSQTSNAVPSQTIAPVPPSSSSSAPPVPSQTGSGTCRLVARRADHEKLKRRISRIMRDLLNEEAY</sequence>
<dbReference type="CDD" id="cd21175">
    <property type="entry name" value="LPMO_AA9"/>
    <property type="match status" value="1"/>
</dbReference>
<dbReference type="GO" id="GO:0005576">
    <property type="term" value="C:extracellular region"/>
    <property type="evidence" value="ECO:0007669"/>
    <property type="project" value="UniProtKB-SubCell"/>
</dbReference>
<feature type="region of interest" description="Disordered" evidence="16">
    <location>
        <begin position="241"/>
        <end position="296"/>
    </location>
</feature>
<feature type="compositionally biased region" description="Low complexity" evidence="16">
    <location>
        <begin position="246"/>
        <end position="264"/>
    </location>
</feature>
<dbReference type="STRING" id="703135.A0A2A9NMY5"/>
<organism evidence="19 20">
    <name type="scientific">Amanita thiersii Skay4041</name>
    <dbReference type="NCBI Taxonomy" id="703135"/>
    <lineage>
        <taxon>Eukaryota</taxon>
        <taxon>Fungi</taxon>
        <taxon>Dikarya</taxon>
        <taxon>Basidiomycota</taxon>
        <taxon>Agaricomycotina</taxon>
        <taxon>Agaricomycetes</taxon>
        <taxon>Agaricomycetidae</taxon>
        <taxon>Agaricales</taxon>
        <taxon>Pluteineae</taxon>
        <taxon>Amanitaceae</taxon>
        <taxon>Amanita</taxon>
    </lineage>
</organism>
<keyword evidence="4" id="KW-0479">Metal-binding</keyword>
<evidence type="ECO:0000256" key="11">
    <source>
        <dbReference type="ARBA" id="ARBA00023277"/>
    </source>
</evidence>
<evidence type="ECO:0000256" key="10">
    <source>
        <dbReference type="ARBA" id="ARBA00023157"/>
    </source>
</evidence>
<evidence type="ECO:0000256" key="15">
    <source>
        <dbReference type="ARBA" id="ARBA00047174"/>
    </source>
</evidence>
<keyword evidence="7" id="KW-0560">Oxidoreductase</keyword>
<keyword evidence="3" id="KW-0964">Secreted</keyword>
<evidence type="ECO:0000256" key="6">
    <source>
        <dbReference type="ARBA" id="ARBA00023001"/>
    </source>
</evidence>